<dbReference type="Proteomes" id="UP000264141">
    <property type="component" value="Unassembled WGS sequence"/>
</dbReference>
<comment type="caution">
    <text evidence="1">The sequence shown here is derived from an EMBL/GenBank/DDBJ whole genome shotgun (WGS) entry which is preliminary data.</text>
</comment>
<dbReference type="AlphaFoldDB" id="A0A3D1JEB9"/>
<reference evidence="1 2" key="1">
    <citation type="journal article" date="2018" name="Nat. Biotechnol.">
        <title>A standardized bacterial taxonomy based on genome phylogeny substantially revises the tree of life.</title>
        <authorList>
            <person name="Parks D.H."/>
            <person name="Chuvochina M."/>
            <person name="Waite D.W."/>
            <person name="Rinke C."/>
            <person name="Skarshewski A."/>
            <person name="Chaumeil P.A."/>
            <person name="Hugenholtz P."/>
        </authorList>
    </citation>
    <scope>NUCLEOTIDE SEQUENCE [LARGE SCALE GENOMIC DNA]</scope>
    <source>
        <strain evidence="1">UBA8781</strain>
    </source>
</reference>
<name>A0A3D1JEB9_9CHLR</name>
<organism evidence="1 2">
    <name type="scientific">Anaerolinea thermolimosa</name>
    <dbReference type="NCBI Taxonomy" id="229919"/>
    <lineage>
        <taxon>Bacteria</taxon>
        <taxon>Bacillati</taxon>
        <taxon>Chloroflexota</taxon>
        <taxon>Anaerolineae</taxon>
        <taxon>Anaerolineales</taxon>
        <taxon>Anaerolineaceae</taxon>
        <taxon>Anaerolinea</taxon>
    </lineage>
</organism>
<evidence type="ECO:0000313" key="2">
    <source>
        <dbReference type="Proteomes" id="UP000264141"/>
    </source>
</evidence>
<evidence type="ECO:0000313" key="1">
    <source>
        <dbReference type="EMBL" id="HCE16597.1"/>
    </source>
</evidence>
<dbReference type="STRING" id="229919.GCA_001050195_03001"/>
<sequence length="131" mass="14086">MRAGRVILFFLSIALGVGAGLAYGWVFSPPPYRDLEPASLRADFRADAVLMVAEIYQADGHLPQALRRLSILAPDRPPALLVAEALLTARELDYPPPDLEALSNLARAVQATGGEQTPPLQETMIVPEGTP</sequence>
<gene>
    <name evidence="1" type="ORF">DEQ80_01930</name>
</gene>
<accession>A0A3D1JEB9</accession>
<evidence type="ECO:0008006" key="3">
    <source>
        <dbReference type="Google" id="ProtNLM"/>
    </source>
</evidence>
<dbReference type="EMBL" id="DPBP01000008">
    <property type="protein sequence ID" value="HCE16597.1"/>
    <property type="molecule type" value="Genomic_DNA"/>
</dbReference>
<protein>
    <recommendedName>
        <fullName evidence="3">Tetratricopeptide repeat protein</fullName>
    </recommendedName>
</protein>
<proteinExistence type="predicted"/>